<accession>A0A3M8AUC6</accession>
<dbReference type="InterPro" id="IPR014347">
    <property type="entry name" value="Tautomerase/MIF_sf"/>
</dbReference>
<dbReference type="RefSeq" id="WP_122905746.1">
    <property type="nucleotide sequence ID" value="NZ_CP154342.1"/>
</dbReference>
<dbReference type="InterPro" id="IPR015017">
    <property type="entry name" value="DUF1904"/>
</dbReference>
<comment type="caution">
    <text evidence="1">The sequence shown here is derived from an EMBL/GenBank/DDBJ whole genome shotgun (WGS) entry which is preliminary data.</text>
</comment>
<organism evidence="1 2">
    <name type="scientific">Brevibacillus gelatini</name>
    <dbReference type="NCBI Taxonomy" id="1655277"/>
    <lineage>
        <taxon>Bacteria</taxon>
        <taxon>Bacillati</taxon>
        <taxon>Bacillota</taxon>
        <taxon>Bacilli</taxon>
        <taxon>Bacillales</taxon>
        <taxon>Paenibacillaceae</taxon>
        <taxon>Brevibacillus</taxon>
    </lineage>
</organism>
<evidence type="ECO:0000313" key="1">
    <source>
        <dbReference type="EMBL" id="RNB54603.1"/>
    </source>
</evidence>
<dbReference type="OrthoDB" id="5397257at2"/>
<protein>
    <submittedName>
        <fullName evidence="1">DUF1904 family protein</fullName>
    </submittedName>
</protein>
<dbReference type="EMBL" id="RHHS01000039">
    <property type="protein sequence ID" value="RNB54603.1"/>
    <property type="molecule type" value="Genomic_DNA"/>
</dbReference>
<dbReference type="Gene3D" id="3.30.429.10">
    <property type="entry name" value="Macrophage Migration Inhibitory Factor"/>
    <property type="match status" value="1"/>
</dbReference>
<sequence>MPFLRFKGFEKEKLQSVSPLIIEEFARIAEVSEEKVKLELLLVEQLTNSPLSLEIMMFPREQRQHDEIASTMNRILQKQGFTNVHIFFILLSPELYYKEGLPLQVKSSG</sequence>
<reference evidence="1 2" key="1">
    <citation type="submission" date="2018-10" db="EMBL/GenBank/DDBJ databases">
        <title>Phylogenomics of Brevibacillus.</title>
        <authorList>
            <person name="Dunlap C."/>
        </authorList>
    </citation>
    <scope>NUCLEOTIDE SEQUENCE [LARGE SCALE GENOMIC DNA]</scope>
    <source>
        <strain evidence="1 2">DSM 100115</strain>
    </source>
</reference>
<dbReference type="AlphaFoldDB" id="A0A3M8AUC6"/>
<name>A0A3M8AUC6_9BACL</name>
<dbReference type="Pfam" id="PF08921">
    <property type="entry name" value="DUF1904"/>
    <property type="match status" value="1"/>
</dbReference>
<evidence type="ECO:0000313" key="2">
    <source>
        <dbReference type="Proteomes" id="UP000268829"/>
    </source>
</evidence>
<gene>
    <name evidence="1" type="ORF">EDM57_16305</name>
</gene>
<keyword evidence="2" id="KW-1185">Reference proteome</keyword>
<proteinExistence type="predicted"/>
<dbReference type="SUPFAM" id="SSF55331">
    <property type="entry name" value="Tautomerase/MIF"/>
    <property type="match status" value="1"/>
</dbReference>
<dbReference type="Proteomes" id="UP000268829">
    <property type="component" value="Unassembled WGS sequence"/>
</dbReference>